<dbReference type="Pfam" id="PF11227">
    <property type="entry name" value="DUF3025"/>
    <property type="match status" value="1"/>
</dbReference>
<evidence type="ECO:0000313" key="2">
    <source>
        <dbReference type="Proteomes" id="UP000199533"/>
    </source>
</evidence>
<dbReference type="OrthoDB" id="5292474at2"/>
<dbReference type="InterPro" id="IPR021390">
    <property type="entry name" value="DUF3025"/>
</dbReference>
<keyword evidence="2" id="KW-1185">Reference proteome</keyword>
<protein>
    <recommendedName>
        <fullName evidence="3">DUF3025 domain-containing protein</fullName>
    </recommendedName>
</protein>
<dbReference type="STRING" id="52441.SAMN05216302_100388"/>
<accession>A0A1I3Y9A4</accession>
<reference evidence="2" key="1">
    <citation type="submission" date="2016-10" db="EMBL/GenBank/DDBJ databases">
        <authorList>
            <person name="Varghese N."/>
            <person name="Submissions S."/>
        </authorList>
    </citation>
    <scope>NUCLEOTIDE SEQUENCE [LARGE SCALE GENOMIC DNA]</scope>
    <source>
        <strain evidence="2">Nm69</strain>
    </source>
</reference>
<proteinExistence type="predicted"/>
<gene>
    <name evidence="1" type="ORF">SAMN05216302_100388</name>
</gene>
<evidence type="ECO:0000313" key="1">
    <source>
        <dbReference type="EMBL" id="SFK28353.1"/>
    </source>
</evidence>
<evidence type="ECO:0008006" key="3">
    <source>
        <dbReference type="Google" id="ProtNLM"/>
    </source>
</evidence>
<organism evidence="1 2">
    <name type="scientific">Nitrosomonas aestuarii</name>
    <dbReference type="NCBI Taxonomy" id="52441"/>
    <lineage>
        <taxon>Bacteria</taxon>
        <taxon>Pseudomonadati</taxon>
        <taxon>Pseudomonadota</taxon>
        <taxon>Betaproteobacteria</taxon>
        <taxon>Nitrosomonadales</taxon>
        <taxon>Nitrosomonadaceae</taxon>
        <taxon>Nitrosomonas</taxon>
    </lineage>
</organism>
<dbReference type="Proteomes" id="UP000199533">
    <property type="component" value="Unassembled WGS sequence"/>
</dbReference>
<dbReference type="EMBL" id="FOSP01000003">
    <property type="protein sequence ID" value="SFK28353.1"/>
    <property type="molecule type" value="Genomic_DNA"/>
</dbReference>
<dbReference type="AlphaFoldDB" id="A0A1I3Y9A4"/>
<dbReference type="RefSeq" id="WP_090697051.1">
    <property type="nucleotide sequence ID" value="NZ_FOSP01000003.1"/>
</dbReference>
<name>A0A1I3Y9A4_9PROT</name>
<sequence>MNLTHWHPHFIDLSPVFEPFKPMAGAIGTFNDWPTCQDLHNLKLRVAHDVLTCSGVPVRFVPQENAANDAFEQRYEPRIYLSGEVATRPENWHDFFNALVWMTFPHAKATLNQIHYHALIHAAQRNIAKRGPLRDASTLFDESGVIVLSSQMALMELLRQHAWKEVFWKYRKAVLSSMRFMVFGHALYEKALDSYVGMTGKGIFFQVDEAFFRMKLVEQLHAVDQWLADFLLQKLASNADLSPIPILGYPGWSDDNAAVDYYDNTQYFRPLVRTK</sequence>